<accession>A0AC61PPS5</accession>
<dbReference type="EMBL" id="FWXZ01000008">
    <property type="protein sequence ID" value="SMC86468.1"/>
    <property type="molecule type" value="Genomic_DNA"/>
</dbReference>
<organism evidence="1 2">
    <name type="scientific">Aristaeella lactis</name>
    <dbReference type="NCBI Taxonomy" id="3046383"/>
    <lineage>
        <taxon>Bacteria</taxon>
        <taxon>Bacillati</taxon>
        <taxon>Bacillota</taxon>
        <taxon>Clostridia</taxon>
        <taxon>Eubacteriales</taxon>
        <taxon>Aristaeellaceae</taxon>
        <taxon>Aristaeella</taxon>
    </lineage>
</organism>
<gene>
    <name evidence="1" type="ORF">SAMN06297397_2904</name>
</gene>
<keyword evidence="1" id="KW-0131">Cell cycle</keyword>
<evidence type="ECO:0000313" key="1">
    <source>
        <dbReference type="EMBL" id="SMC86468.1"/>
    </source>
</evidence>
<evidence type="ECO:0000313" key="2">
    <source>
        <dbReference type="Proteomes" id="UP000192328"/>
    </source>
</evidence>
<comment type="caution">
    <text evidence="1">The sequence shown here is derived from an EMBL/GenBank/DDBJ whole genome shotgun (WGS) entry which is preliminary data.</text>
</comment>
<name>A0AC61PPS5_9FIRM</name>
<proteinExistence type="predicted"/>
<sequence>MDGQNGGYRPRTAGERTGSAANGDQGVRDWQKNTWFGPAPVNSNPFDEPEDAPELKAIRSENVNEHIGDFWNSPVQGPQDTGSYRQNTQAGSVVKPVRTKTKVTGKKNSHPLRVLLLIAVFVTAVILVLRFAVFSVKEIRVIGNKSIPAAEIIRVSGIHLGDSIFTLNEKKVEEHITSDYRLLFVYMDREMPGTVTLSVAEREPRCWLTYCGIMYVMDKNRMVLYESENPDERPIDLVEVKGLEVRSNTMVGQYVNLGNEQQKSIFRELFQEMKVLSCIDKIADADISNINSILLATRYGFTVALGDANNIHAKLRSMLLVQDKLVELGYSAGTINVTNPEKPMFIPE</sequence>
<dbReference type="Proteomes" id="UP000192328">
    <property type="component" value="Unassembled WGS sequence"/>
</dbReference>
<keyword evidence="1" id="KW-0132">Cell division</keyword>
<keyword evidence="2" id="KW-1185">Reference proteome</keyword>
<reference evidence="1" key="1">
    <citation type="submission" date="2017-04" db="EMBL/GenBank/DDBJ databases">
        <authorList>
            <person name="Varghese N."/>
            <person name="Submissions S."/>
        </authorList>
    </citation>
    <scope>NUCLEOTIDE SEQUENCE</scope>
    <source>
        <strain evidence="1">WTE2008</strain>
    </source>
</reference>
<protein>
    <submittedName>
        <fullName evidence="1">Cell division septal protein FtsQ</fullName>
    </submittedName>
</protein>